<sequence length="41" mass="4334">MTSQRGDSGMARTPMARKTDGTAPIPSMNRQPKVSGSLENA</sequence>
<dbReference type="EMBL" id="GGEC01012235">
    <property type="protein sequence ID" value="MBW92718.1"/>
    <property type="molecule type" value="Transcribed_RNA"/>
</dbReference>
<organism evidence="2">
    <name type="scientific">Rhizophora mucronata</name>
    <name type="common">Asiatic mangrove</name>
    <dbReference type="NCBI Taxonomy" id="61149"/>
    <lineage>
        <taxon>Eukaryota</taxon>
        <taxon>Viridiplantae</taxon>
        <taxon>Streptophyta</taxon>
        <taxon>Embryophyta</taxon>
        <taxon>Tracheophyta</taxon>
        <taxon>Spermatophyta</taxon>
        <taxon>Magnoliopsida</taxon>
        <taxon>eudicotyledons</taxon>
        <taxon>Gunneridae</taxon>
        <taxon>Pentapetalae</taxon>
        <taxon>rosids</taxon>
        <taxon>fabids</taxon>
        <taxon>Malpighiales</taxon>
        <taxon>Rhizophoraceae</taxon>
        <taxon>Rhizophora</taxon>
    </lineage>
</organism>
<name>A0A2P2JGW3_RHIMU</name>
<feature type="region of interest" description="Disordered" evidence="1">
    <location>
        <begin position="1"/>
        <end position="41"/>
    </location>
</feature>
<feature type="compositionally biased region" description="Polar residues" evidence="1">
    <location>
        <begin position="28"/>
        <end position="41"/>
    </location>
</feature>
<accession>A0A2P2JGW3</accession>
<protein>
    <submittedName>
        <fullName evidence="2">Putative polyol transporter 1</fullName>
    </submittedName>
</protein>
<evidence type="ECO:0000313" key="2">
    <source>
        <dbReference type="EMBL" id="MBW92718.1"/>
    </source>
</evidence>
<proteinExistence type="predicted"/>
<evidence type="ECO:0000256" key="1">
    <source>
        <dbReference type="SAM" id="MobiDB-lite"/>
    </source>
</evidence>
<reference evidence="2" key="1">
    <citation type="submission" date="2018-02" db="EMBL/GenBank/DDBJ databases">
        <title>Rhizophora mucronata_Transcriptome.</title>
        <authorList>
            <person name="Meera S.P."/>
            <person name="Sreeshan A."/>
            <person name="Augustine A."/>
        </authorList>
    </citation>
    <scope>NUCLEOTIDE SEQUENCE</scope>
    <source>
        <tissue evidence="2">Leaf</tissue>
    </source>
</reference>
<dbReference type="AlphaFoldDB" id="A0A2P2JGW3"/>